<reference evidence="1" key="1">
    <citation type="submission" date="2018-02" db="EMBL/GenBank/DDBJ databases">
        <title>Rhizophora mucronata_Transcriptome.</title>
        <authorList>
            <person name="Meera S.P."/>
            <person name="Sreeshan A."/>
            <person name="Augustine A."/>
        </authorList>
    </citation>
    <scope>NUCLEOTIDE SEQUENCE</scope>
    <source>
        <tissue evidence="1">Leaf</tissue>
    </source>
</reference>
<sequence length="38" mass="4328">MCKRKGSMGKNSMSLRWACTGINHKSFVILNTNNQFSH</sequence>
<dbReference type="AlphaFoldDB" id="A0A2P2P9I6"/>
<proteinExistence type="predicted"/>
<name>A0A2P2P9I6_RHIMU</name>
<organism evidence="1">
    <name type="scientific">Rhizophora mucronata</name>
    <name type="common">Asiatic mangrove</name>
    <dbReference type="NCBI Taxonomy" id="61149"/>
    <lineage>
        <taxon>Eukaryota</taxon>
        <taxon>Viridiplantae</taxon>
        <taxon>Streptophyta</taxon>
        <taxon>Embryophyta</taxon>
        <taxon>Tracheophyta</taxon>
        <taxon>Spermatophyta</taxon>
        <taxon>Magnoliopsida</taxon>
        <taxon>eudicotyledons</taxon>
        <taxon>Gunneridae</taxon>
        <taxon>Pentapetalae</taxon>
        <taxon>rosids</taxon>
        <taxon>fabids</taxon>
        <taxon>Malpighiales</taxon>
        <taxon>Rhizophoraceae</taxon>
        <taxon>Rhizophora</taxon>
    </lineage>
</organism>
<dbReference type="EMBL" id="GGEC01070888">
    <property type="protein sequence ID" value="MBX51372.1"/>
    <property type="molecule type" value="Transcribed_RNA"/>
</dbReference>
<evidence type="ECO:0000313" key="1">
    <source>
        <dbReference type="EMBL" id="MBX51372.1"/>
    </source>
</evidence>
<protein>
    <submittedName>
        <fullName evidence="1">Uncharacterized protein</fullName>
    </submittedName>
</protein>
<accession>A0A2P2P9I6</accession>